<dbReference type="Proteomes" id="UP001156870">
    <property type="component" value="Unassembled WGS sequence"/>
</dbReference>
<feature type="transmembrane region" description="Helical" evidence="7">
    <location>
        <begin position="209"/>
        <end position="229"/>
    </location>
</feature>
<feature type="transmembrane region" description="Helical" evidence="7">
    <location>
        <begin position="161"/>
        <end position="182"/>
    </location>
</feature>
<proteinExistence type="inferred from homology"/>
<keyword evidence="9" id="KW-1185">Reference proteome</keyword>
<name>A0AA37WL79_9GAMM</name>
<evidence type="ECO:0000256" key="4">
    <source>
        <dbReference type="ARBA" id="ARBA00022692"/>
    </source>
</evidence>
<evidence type="ECO:0000313" key="8">
    <source>
        <dbReference type="EMBL" id="GLS25085.1"/>
    </source>
</evidence>
<feature type="transmembrane region" description="Helical" evidence="7">
    <location>
        <begin position="267"/>
        <end position="287"/>
    </location>
</feature>
<keyword evidence="6 7" id="KW-0472">Membrane</keyword>
<evidence type="ECO:0000256" key="7">
    <source>
        <dbReference type="SAM" id="Phobius"/>
    </source>
</evidence>
<evidence type="ECO:0000256" key="6">
    <source>
        <dbReference type="ARBA" id="ARBA00023136"/>
    </source>
</evidence>
<feature type="transmembrane region" description="Helical" evidence="7">
    <location>
        <begin position="241"/>
        <end position="260"/>
    </location>
</feature>
<dbReference type="Pfam" id="PF02653">
    <property type="entry name" value="BPD_transp_2"/>
    <property type="match status" value="1"/>
</dbReference>
<evidence type="ECO:0000256" key="3">
    <source>
        <dbReference type="ARBA" id="ARBA00022475"/>
    </source>
</evidence>
<keyword evidence="4 7" id="KW-0812">Transmembrane</keyword>
<keyword evidence="5 7" id="KW-1133">Transmembrane helix</keyword>
<comment type="subcellular location">
    <subcellularLocation>
        <location evidence="1">Cell inner membrane</location>
        <topology evidence="1">Multi-pass membrane protein</topology>
    </subcellularLocation>
</comment>
<feature type="transmembrane region" description="Helical" evidence="7">
    <location>
        <begin position="120"/>
        <end position="141"/>
    </location>
</feature>
<sequence length="325" mass="34032">MQIFNRSIKLPWNSLGLIGVLIALVIFFSAMSEYFFSGVTFRTLMNQIPALTVIAVGMTYVLLIAGIDLSVGSVMALCAAVMGVMIADFQWPLFLAFFAALAVGLMAGITNGFVSARWSIPSFVVTLGMLEIARGGSYLVTGSETKYLGTAVEFLGAPVPMLGVSVSLIAAVCVVIIAQLVLSKTVFGRYMIAIGTNEEAVRLSGINPVFWKVTVFAIAGLLAGLGGAFQLGYLQSADPNAGIGLELSAIAAVVIGGTSLSGGRGSVVNSFLGVLIIAVMQTGLAQLGVSEPAKRIITGLVIVAAVLFDQYREPLAQFFQRKSNA</sequence>
<dbReference type="RefSeq" id="WP_232592746.1">
    <property type="nucleotide sequence ID" value="NZ_BSPD01000021.1"/>
</dbReference>
<feature type="transmembrane region" description="Helical" evidence="7">
    <location>
        <begin position="44"/>
        <end position="62"/>
    </location>
</feature>
<dbReference type="PANTHER" id="PTHR32196">
    <property type="entry name" value="ABC TRANSPORTER PERMEASE PROTEIN YPHD-RELATED-RELATED"/>
    <property type="match status" value="1"/>
</dbReference>
<dbReference type="GO" id="GO:0005886">
    <property type="term" value="C:plasma membrane"/>
    <property type="evidence" value="ECO:0007669"/>
    <property type="project" value="UniProtKB-SubCell"/>
</dbReference>
<organism evidence="8 9">
    <name type="scientific">Marinibactrum halimedae</name>
    <dbReference type="NCBI Taxonomy" id="1444977"/>
    <lineage>
        <taxon>Bacteria</taxon>
        <taxon>Pseudomonadati</taxon>
        <taxon>Pseudomonadota</taxon>
        <taxon>Gammaproteobacteria</taxon>
        <taxon>Cellvibrionales</taxon>
        <taxon>Cellvibrionaceae</taxon>
        <taxon>Marinibactrum</taxon>
    </lineage>
</organism>
<dbReference type="CDD" id="cd06579">
    <property type="entry name" value="TM_PBP1_transp_AraH_like"/>
    <property type="match status" value="1"/>
</dbReference>
<evidence type="ECO:0000256" key="1">
    <source>
        <dbReference type="ARBA" id="ARBA00004429"/>
    </source>
</evidence>
<keyword evidence="3" id="KW-1003">Cell membrane</keyword>
<gene>
    <name evidence="8" type="ORF">GCM10007877_07990</name>
</gene>
<accession>A0AA37WL79</accession>
<evidence type="ECO:0000256" key="5">
    <source>
        <dbReference type="ARBA" id="ARBA00022989"/>
    </source>
</evidence>
<comment type="caution">
    <text evidence="8">The sequence shown here is derived from an EMBL/GenBank/DDBJ whole genome shotgun (WGS) entry which is preliminary data.</text>
</comment>
<dbReference type="AlphaFoldDB" id="A0AA37WL79"/>
<protein>
    <submittedName>
        <fullName evidence="8">Ribose ABC transporter permease</fullName>
    </submittedName>
</protein>
<reference evidence="8 9" key="1">
    <citation type="journal article" date="2014" name="Int. J. Syst. Evol. Microbiol.">
        <title>Complete genome sequence of Corynebacterium casei LMG S-19264T (=DSM 44701T), isolated from a smear-ripened cheese.</title>
        <authorList>
            <consortium name="US DOE Joint Genome Institute (JGI-PGF)"/>
            <person name="Walter F."/>
            <person name="Albersmeier A."/>
            <person name="Kalinowski J."/>
            <person name="Ruckert C."/>
        </authorList>
    </citation>
    <scope>NUCLEOTIDE SEQUENCE [LARGE SCALE GENOMIC DNA]</scope>
    <source>
        <strain evidence="8 9">NBRC 110095</strain>
    </source>
</reference>
<feature type="transmembrane region" description="Helical" evidence="7">
    <location>
        <begin position="93"/>
        <end position="113"/>
    </location>
</feature>
<feature type="transmembrane region" description="Helical" evidence="7">
    <location>
        <begin position="12"/>
        <end position="32"/>
    </location>
</feature>
<comment type="similarity">
    <text evidence="2">Belongs to the binding-protein-dependent transport system permease family. AraH/RbsC subfamily.</text>
</comment>
<evidence type="ECO:0000256" key="2">
    <source>
        <dbReference type="ARBA" id="ARBA00007942"/>
    </source>
</evidence>
<dbReference type="PANTHER" id="PTHR32196:SF72">
    <property type="entry name" value="RIBOSE IMPORT PERMEASE PROTEIN RBSC"/>
    <property type="match status" value="1"/>
</dbReference>
<dbReference type="EMBL" id="BSPD01000021">
    <property type="protein sequence ID" value="GLS25085.1"/>
    <property type="molecule type" value="Genomic_DNA"/>
</dbReference>
<dbReference type="GO" id="GO:0022857">
    <property type="term" value="F:transmembrane transporter activity"/>
    <property type="evidence" value="ECO:0007669"/>
    <property type="project" value="InterPro"/>
</dbReference>
<evidence type="ECO:0000313" key="9">
    <source>
        <dbReference type="Proteomes" id="UP001156870"/>
    </source>
</evidence>
<dbReference type="InterPro" id="IPR001851">
    <property type="entry name" value="ABC_transp_permease"/>
</dbReference>